<evidence type="ECO:0000256" key="10">
    <source>
        <dbReference type="ARBA" id="ARBA00023170"/>
    </source>
</evidence>
<evidence type="ECO:0000259" key="13">
    <source>
        <dbReference type="Pfam" id="PF08263"/>
    </source>
</evidence>
<organism evidence="15 16">
    <name type="scientific">Capsella rubella</name>
    <dbReference type="NCBI Taxonomy" id="81985"/>
    <lineage>
        <taxon>Eukaryota</taxon>
        <taxon>Viridiplantae</taxon>
        <taxon>Streptophyta</taxon>
        <taxon>Embryophyta</taxon>
        <taxon>Tracheophyta</taxon>
        <taxon>Spermatophyta</taxon>
        <taxon>Magnoliopsida</taxon>
        <taxon>eudicotyledons</taxon>
        <taxon>Gunneridae</taxon>
        <taxon>Pentapetalae</taxon>
        <taxon>rosids</taxon>
        <taxon>malvids</taxon>
        <taxon>Brassicales</taxon>
        <taxon>Brassicaceae</taxon>
        <taxon>Camelineae</taxon>
        <taxon>Capsella</taxon>
    </lineage>
</organism>
<dbReference type="GO" id="GO:0005886">
    <property type="term" value="C:plasma membrane"/>
    <property type="evidence" value="ECO:0007669"/>
    <property type="project" value="UniProtKB-SubCell"/>
</dbReference>
<evidence type="ECO:0000256" key="8">
    <source>
        <dbReference type="ARBA" id="ARBA00022989"/>
    </source>
</evidence>
<protein>
    <submittedName>
        <fullName evidence="15">Uncharacterized protein</fullName>
    </submittedName>
</protein>
<dbReference type="InterPro" id="IPR001611">
    <property type="entry name" value="Leu-rich_rpt"/>
</dbReference>
<comment type="similarity">
    <text evidence="2">Belongs to the RLP family.</text>
</comment>
<dbReference type="InterPro" id="IPR032675">
    <property type="entry name" value="LRR_dom_sf"/>
</dbReference>
<dbReference type="FunFam" id="3.80.10.10:FF:000041">
    <property type="entry name" value="LRR receptor-like serine/threonine-protein kinase ERECTA"/>
    <property type="match status" value="1"/>
</dbReference>
<dbReference type="Pfam" id="PF08263">
    <property type="entry name" value="LRRNT_2"/>
    <property type="match status" value="1"/>
</dbReference>
<evidence type="ECO:0000256" key="5">
    <source>
        <dbReference type="ARBA" id="ARBA00022692"/>
    </source>
</evidence>
<evidence type="ECO:0000256" key="12">
    <source>
        <dbReference type="SAM" id="Phobius"/>
    </source>
</evidence>
<evidence type="ECO:0000256" key="11">
    <source>
        <dbReference type="ARBA" id="ARBA00023180"/>
    </source>
</evidence>
<dbReference type="FunFam" id="3.80.10.10:FF:000095">
    <property type="entry name" value="LRR receptor-like serine/threonine-protein kinase GSO1"/>
    <property type="match status" value="1"/>
</dbReference>
<dbReference type="InterPro" id="IPR013210">
    <property type="entry name" value="LRR_N_plant-typ"/>
</dbReference>
<dbReference type="OrthoDB" id="442066at2759"/>
<dbReference type="STRING" id="81985.R0HRJ4"/>
<dbReference type="FunFam" id="3.80.10.10:FF:000400">
    <property type="entry name" value="Nuclear pore complex protein NUP107"/>
    <property type="match status" value="1"/>
</dbReference>
<keyword evidence="8 12" id="KW-1133">Transmembrane helix</keyword>
<reference evidence="16" key="1">
    <citation type="journal article" date="2013" name="Nat. Genet.">
        <title>The Capsella rubella genome and the genomic consequences of rapid mating system evolution.</title>
        <authorList>
            <person name="Slotte T."/>
            <person name="Hazzouri K.M."/>
            <person name="Agren J.A."/>
            <person name="Koenig D."/>
            <person name="Maumus F."/>
            <person name="Guo Y.L."/>
            <person name="Steige K."/>
            <person name="Platts A.E."/>
            <person name="Escobar J.S."/>
            <person name="Newman L.K."/>
            <person name="Wang W."/>
            <person name="Mandakova T."/>
            <person name="Vello E."/>
            <person name="Smith L.M."/>
            <person name="Henz S.R."/>
            <person name="Steffen J."/>
            <person name="Takuno S."/>
            <person name="Brandvain Y."/>
            <person name="Coop G."/>
            <person name="Andolfatto P."/>
            <person name="Hu T.T."/>
            <person name="Blanchette M."/>
            <person name="Clark R.M."/>
            <person name="Quesneville H."/>
            <person name="Nordborg M."/>
            <person name="Gaut B.S."/>
            <person name="Lysak M.A."/>
            <person name="Jenkins J."/>
            <person name="Grimwood J."/>
            <person name="Chapman J."/>
            <person name="Prochnik S."/>
            <person name="Shu S."/>
            <person name="Rokhsar D."/>
            <person name="Schmutz J."/>
            <person name="Weigel D."/>
            <person name="Wright S.I."/>
        </authorList>
    </citation>
    <scope>NUCLEOTIDE SEQUENCE [LARGE SCALE GENOMIC DNA]</scope>
    <source>
        <strain evidence="16">cv. Monte Gargano</strain>
    </source>
</reference>
<dbReference type="Pfam" id="PF13855">
    <property type="entry name" value="LRR_8"/>
    <property type="match status" value="1"/>
</dbReference>
<sequence length="804" mass="90428">MIPNQFYCFSGIVITLYIVVLHTLASPTVHLCRHDQRDALLEFKHEFPGADMKSSLSSDYDMSSWNKSSDCCSWGAVTCVAKYGQVISLELVNLSLNNFLKPNSGLFKLQYLQRLTLSNCDLYGEIPSSFGNLSHLIELDLGHNKLVGQVPASIGNLTKLRHLRLHGNKLSGKFSVLFANFTQLFTLGLSYNYFEPEPLPNMSRFHRLKIFDVKGNSFFGSFPTSLFTIPSLEWVYLGGNNFTGPIDFGNASLSSTLQYLSLADNRFNGPIPESIFRLLNLRFLNLHNNSFHGPFPAYLFTMPSLQWVYLARNQFDGTIDFGNILPSSNLSFLDLGDNKFDGQIPESISKFLKLEMLDLSNNKLEGKVPGCLRRLKSLRLSHNSFSSFGKSSQVMMDQAQMLELRLDSNSLQGPFPHWICRLRSLKLLDLSNNSFNGSVPPCVRSLTETLQVLNLRNNNFSGLLPDVFVNASRLTELVVSRNQLEGKLPQSLINCTSMELLNVEGNKFKDKFPSWLGSLPILSVLILRSNQFYGPLVSTGFKTLKIIDVSHNDFSGTLPTLYFSNWLEMSEITKLSSYFDPYMGYYVGFFMRGSGFYSSSMELVHKGVDTEFEKIREDYTSIDFSSNNFYGKIPESIGLLKGLRYLNLSNNAFTSNIPQSLANLTILESLDVSKNQLSGPIPPDLDELFSLSTMNFAHNNLEGPIPQGTQFQRQNCSSFMDNPRLSNLEDICGKPHVSNLTPQEPEEILEPEEPVINWIAAAIAYGPGVLCGLVIGHIFVSHKHEWFMEKFGRNKSRALIISVR</sequence>
<evidence type="ECO:0000256" key="3">
    <source>
        <dbReference type="ARBA" id="ARBA00022475"/>
    </source>
</evidence>
<evidence type="ECO:0000256" key="6">
    <source>
        <dbReference type="ARBA" id="ARBA00022729"/>
    </source>
</evidence>
<dbReference type="SUPFAM" id="SSF52047">
    <property type="entry name" value="RNI-like"/>
    <property type="match status" value="1"/>
</dbReference>
<dbReference type="Pfam" id="PF00560">
    <property type="entry name" value="LRR_1"/>
    <property type="match status" value="5"/>
</dbReference>
<keyword evidence="9 12" id="KW-0472">Membrane</keyword>
<dbReference type="AlphaFoldDB" id="R0HRJ4"/>
<dbReference type="Gene3D" id="3.80.10.10">
    <property type="entry name" value="Ribonuclease Inhibitor"/>
    <property type="match status" value="3"/>
</dbReference>
<keyword evidence="3" id="KW-1003">Cell membrane</keyword>
<evidence type="ECO:0000313" key="16">
    <source>
        <dbReference type="Proteomes" id="UP000029121"/>
    </source>
</evidence>
<dbReference type="GO" id="GO:0030154">
    <property type="term" value="P:cell differentiation"/>
    <property type="evidence" value="ECO:0007669"/>
    <property type="project" value="UniProtKB-ARBA"/>
</dbReference>
<feature type="domain" description="Leucine-rich repeat-containing N-terminal plant-type" evidence="13">
    <location>
        <begin position="34"/>
        <end position="79"/>
    </location>
</feature>
<evidence type="ECO:0000313" key="15">
    <source>
        <dbReference type="EMBL" id="EOA26598.1"/>
    </source>
</evidence>
<evidence type="ECO:0000256" key="1">
    <source>
        <dbReference type="ARBA" id="ARBA00004251"/>
    </source>
</evidence>
<keyword evidence="7" id="KW-0677">Repeat</keyword>
<dbReference type="SMART" id="SM00369">
    <property type="entry name" value="LRR_TYP"/>
    <property type="match status" value="8"/>
</dbReference>
<gene>
    <name evidence="15" type="ORF">CARUB_v10022658mg</name>
</gene>
<comment type="subcellular location">
    <subcellularLocation>
        <location evidence="1">Cell membrane</location>
        <topology evidence="1">Single-pass type I membrane protein</topology>
    </subcellularLocation>
</comment>
<dbReference type="EMBL" id="KB870808">
    <property type="protein sequence ID" value="EOA26598.1"/>
    <property type="molecule type" value="Genomic_DNA"/>
</dbReference>
<feature type="transmembrane region" description="Helical" evidence="12">
    <location>
        <begin position="6"/>
        <end position="25"/>
    </location>
</feature>
<evidence type="ECO:0000256" key="9">
    <source>
        <dbReference type="ARBA" id="ARBA00023136"/>
    </source>
</evidence>
<keyword evidence="6" id="KW-0732">Signal</keyword>
<dbReference type="PRINTS" id="PR00019">
    <property type="entry name" value="LEURICHRPT"/>
</dbReference>
<dbReference type="PANTHER" id="PTHR48065:SF32">
    <property type="entry name" value="PROTEIN BRASSINOSTEROID INSENSITIVE 1-LIKE"/>
    <property type="match status" value="1"/>
</dbReference>
<keyword evidence="4" id="KW-0433">Leucine-rich repeat</keyword>
<dbReference type="InterPro" id="IPR055414">
    <property type="entry name" value="LRR_R13L4/SHOC2-like"/>
</dbReference>
<dbReference type="GO" id="GO:1905392">
    <property type="term" value="P:plant organ morphogenesis"/>
    <property type="evidence" value="ECO:0007669"/>
    <property type="project" value="UniProtKB-ARBA"/>
</dbReference>
<keyword evidence="16" id="KW-1185">Reference proteome</keyword>
<evidence type="ECO:0000256" key="7">
    <source>
        <dbReference type="ARBA" id="ARBA00022737"/>
    </source>
</evidence>
<feature type="transmembrane region" description="Helical" evidence="12">
    <location>
        <begin position="758"/>
        <end position="780"/>
    </location>
</feature>
<dbReference type="FunFam" id="3.80.10.10:FF:000111">
    <property type="entry name" value="LRR receptor-like serine/threonine-protein kinase ERECTA"/>
    <property type="match status" value="1"/>
</dbReference>
<dbReference type="InterPro" id="IPR003591">
    <property type="entry name" value="Leu-rich_rpt_typical-subtyp"/>
</dbReference>
<dbReference type="SUPFAM" id="SSF52058">
    <property type="entry name" value="L domain-like"/>
    <property type="match status" value="1"/>
</dbReference>
<name>R0HRJ4_9BRAS</name>
<keyword evidence="10" id="KW-0675">Receptor</keyword>
<dbReference type="Proteomes" id="UP000029121">
    <property type="component" value="Unassembled WGS sequence"/>
</dbReference>
<accession>R0HRJ4</accession>
<proteinExistence type="inferred from homology"/>
<evidence type="ECO:0000256" key="4">
    <source>
        <dbReference type="ARBA" id="ARBA00022614"/>
    </source>
</evidence>
<keyword evidence="11" id="KW-0325">Glycoprotein</keyword>
<dbReference type="PANTHER" id="PTHR48065">
    <property type="entry name" value="OS10G0469600 PROTEIN"/>
    <property type="match status" value="1"/>
</dbReference>
<dbReference type="eggNOG" id="KOG0619">
    <property type="taxonomic scope" value="Eukaryota"/>
</dbReference>
<dbReference type="Pfam" id="PF23598">
    <property type="entry name" value="LRR_14"/>
    <property type="match status" value="1"/>
</dbReference>
<evidence type="ECO:0000256" key="2">
    <source>
        <dbReference type="ARBA" id="ARBA00009592"/>
    </source>
</evidence>
<feature type="domain" description="Disease resistance R13L4/SHOC-2-like LRR" evidence="14">
    <location>
        <begin position="106"/>
        <end position="291"/>
    </location>
</feature>
<evidence type="ECO:0000259" key="14">
    <source>
        <dbReference type="Pfam" id="PF23598"/>
    </source>
</evidence>
<keyword evidence="5 12" id="KW-0812">Transmembrane</keyword>
<dbReference type="KEGG" id="crb:17888869"/>